<dbReference type="EMBL" id="VJMH01006957">
    <property type="protein sequence ID" value="KAF0687100.1"/>
    <property type="molecule type" value="Genomic_DNA"/>
</dbReference>
<feature type="region of interest" description="Disordered" evidence="1">
    <location>
        <begin position="409"/>
        <end position="432"/>
    </location>
</feature>
<dbReference type="PANTHER" id="PTHR46586">
    <property type="entry name" value="ANKYRIN REPEAT-CONTAINING PROTEIN"/>
    <property type="match status" value="1"/>
</dbReference>
<sequence length="432" mass="47343">MDVLTSIELMQLVLSYQHGRTFDLDFYFARIMRRHATAAVLDTHGTPLVSMQTIVDPLLSLWYFYNGGPTNVLQSTHDSHQLAVLASHCAFRGHLHALQACESALRAILAKYNLVDFAAHGGHLNVIQFLHHATMGQAKGSPQAMVAAASLGNVAMLEWLHQDAPCTLQQVVATARHRHIHVLEWLAQHRTRPSWWSVAREAAAADDADDPAATKVDQFIVARMQLRGPPVIVCVVCAETLVDMDAAACDGDADAIKFLHVRYAPWTSLALDAAATNGHVDVFLWLAANRDVRCTALGVRGAARIGCLDILRWVASHENDATLWQDAIDIAAAEGHVYVVEWLAKDETKPWSERAWVGAAANGHVDMLAWLDANGRRGGISRAMDAAVANGHADVAEWIVLGCPPRTKSRRERRSRHGSRGRLSSLAKCCVQ</sequence>
<dbReference type="Proteomes" id="UP000332933">
    <property type="component" value="Unassembled WGS sequence"/>
</dbReference>
<dbReference type="SUPFAM" id="SSF48403">
    <property type="entry name" value="Ankyrin repeat"/>
    <property type="match status" value="1"/>
</dbReference>
<dbReference type="EMBL" id="CAADRA010006983">
    <property type="protein sequence ID" value="VFT97745.1"/>
    <property type="molecule type" value="Genomic_DNA"/>
</dbReference>
<evidence type="ECO:0000313" key="2">
    <source>
        <dbReference type="EMBL" id="KAF0687100.1"/>
    </source>
</evidence>
<feature type="compositionally biased region" description="Basic residues" evidence="1">
    <location>
        <begin position="409"/>
        <end position="420"/>
    </location>
</feature>
<dbReference type="AlphaFoldDB" id="A0A485LGJ2"/>
<evidence type="ECO:0000313" key="3">
    <source>
        <dbReference type="EMBL" id="VFT97745.1"/>
    </source>
</evidence>
<dbReference type="InterPro" id="IPR052050">
    <property type="entry name" value="SecEffector_AnkRepeat"/>
</dbReference>
<dbReference type="Gene3D" id="1.25.40.20">
    <property type="entry name" value="Ankyrin repeat-containing domain"/>
    <property type="match status" value="1"/>
</dbReference>
<dbReference type="OrthoDB" id="88700at2759"/>
<dbReference type="PANTHER" id="PTHR46586:SF3">
    <property type="entry name" value="ANKYRIN REPEAT-CONTAINING PROTEIN"/>
    <property type="match status" value="1"/>
</dbReference>
<dbReference type="InterPro" id="IPR036770">
    <property type="entry name" value="Ankyrin_rpt-contain_sf"/>
</dbReference>
<keyword evidence="4" id="KW-1185">Reference proteome</keyword>
<accession>A0A485LGJ2</accession>
<proteinExistence type="predicted"/>
<name>A0A485LGJ2_9STRA</name>
<reference evidence="2" key="2">
    <citation type="submission" date="2019-06" db="EMBL/GenBank/DDBJ databases">
        <title>Genomics analysis of Aphanomyces spp. identifies a new class of oomycete effector associated with host adaptation.</title>
        <authorList>
            <person name="Gaulin E."/>
        </authorList>
    </citation>
    <scope>NUCLEOTIDE SEQUENCE</scope>
    <source>
        <strain evidence="2">CBS 578.67</strain>
    </source>
</reference>
<dbReference type="SUPFAM" id="SSF140860">
    <property type="entry name" value="Pseudo ankyrin repeat-like"/>
    <property type="match status" value="1"/>
</dbReference>
<organism evidence="3 4">
    <name type="scientific">Aphanomyces stellatus</name>
    <dbReference type="NCBI Taxonomy" id="120398"/>
    <lineage>
        <taxon>Eukaryota</taxon>
        <taxon>Sar</taxon>
        <taxon>Stramenopiles</taxon>
        <taxon>Oomycota</taxon>
        <taxon>Saprolegniomycetes</taxon>
        <taxon>Saprolegniales</taxon>
        <taxon>Verrucalvaceae</taxon>
        <taxon>Aphanomyces</taxon>
    </lineage>
</organism>
<protein>
    <submittedName>
        <fullName evidence="3">Aste57867_21071 protein</fullName>
    </submittedName>
</protein>
<evidence type="ECO:0000256" key="1">
    <source>
        <dbReference type="SAM" id="MobiDB-lite"/>
    </source>
</evidence>
<evidence type="ECO:0000313" key="4">
    <source>
        <dbReference type="Proteomes" id="UP000332933"/>
    </source>
</evidence>
<gene>
    <name evidence="3" type="primary">Aste57867_21071</name>
    <name evidence="2" type="ORF">As57867_021003</name>
    <name evidence="3" type="ORF">ASTE57867_21071</name>
</gene>
<reference evidence="3 4" key="1">
    <citation type="submission" date="2019-03" db="EMBL/GenBank/DDBJ databases">
        <authorList>
            <person name="Gaulin E."/>
            <person name="Dumas B."/>
        </authorList>
    </citation>
    <scope>NUCLEOTIDE SEQUENCE [LARGE SCALE GENOMIC DNA]</scope>
    <source>
        <strain evidence="3">CBS 568.67</strain>
    </source>
</reference>